<evidence type="ECO:0000259" key="9">
    <source>
        <dbReference type="PROSITE" id="PS51755"/>
    </source>
</evidence>
<accession>A0A2S5A0B4</accession>
<feature type="DNA-binding region" description="OmpR/PhoB-type" evidence="7">
    <location>
        <begin position="130"/>
        <end position="230"/>
    </location>
</feature>
<feature type="domain" description="Response regulatory" evidence="8">
    <location>
        <begin position="7"/>
        <end position="121"/>
    </location>
</feature>
<dbReference type="CDD" id="cd00383">
    <property type="entry name" value="trans_reg_C"/>
    <property type="match status" value="1"/>
</dbReference>
<dbReference type="GO" id="GO:0032993">
    <property type="term" value="C:protein-DNA complex"/>
    <property type="evidence" value="ECO:0007669"/>
    <property type="project" value="TreeGrafter"/>
</dbReference>
<dbReference type="CDD" id="cd17574">
    <property type="entry name" value="REC_OmpR"/>
    <property type="match status" value="1"/>
</dbReference>
<evidence type="ECO:0000256" key="7">
    <source>
        <dbReference type="PROSITE-ProRule" id="PRU01091"/>
    </source>
</evidence>
<feature type="modified residue" description="4-aspartylphosphate" evidence="6">
    <location>
        <position position="56"/>
    </location>
</feature>
<evidence type="ECO:0000256" key="6">
    <source>
        <dbReference type="PROSITE-ProRule" id="PRU00169"/>
    </source>
</evidence>
<keyword evidence="11" id="KW-1185">Reference proteome</keyword>
<dbReference type="InterPro" id="IPR016032">
    <property type="entry name" value="Sig_transdc_resp-reg_C-effctor"/>
</dbReference>
<keyword evidence="3" id="KW-0805">Transcription regulation</keyword>
<dbReference type="Proteomes" id="UP000236893">
    <property type="component" value="Unassembled WGS sequence"/>
</dbReference>
<dbReference type="GO" id="GO:0005829">
    <property type="term" value="C:cytosol"/>
    <property type="evidence" value="ECO:0007669"/>
    <property type="project" value="TreeGrafter"/>
</dbReference>
<keyword evidence="1 6" id="KW-0597">Phosphoprotein</keyword>
<dbReference type="SUPFAM" id="SSF52172">
    <property type="entry name" value="CheY-like"/>
    <property type="match status" value="1"/>
</dbReference>
<dbReference type="PANTHER" id="PTHR48111:SF1">
    <property type="entry name" value="TWO-COMPONENT RESPONSE REGULATOR ORR33"/>
    <property type="match status" value="1"/>
</dbReference>
<dbReference type="PROSITE" id="PS51755">
    <property type="entry name" value="OMPR_PHOB"/>
    <property type="match status" value="1"/>
</dbReference>
<keyword evidence="4 7" id="KW-0238">DNA-binding</keyword>
<dbReference type="InterPro" id="IPR039420">
    <property type="entry name" value="WalR-like"/>
</dbReference>
<dbReference type="GO" id="GO:0000976">
    <property type="term" value="F:transcription cis-regulatory region binding"/>
    <property type="evidence" value="ECO:0007669"/>
    <property type="project" value="TreeGrafter"/>
</dbReference>
<evidence type="ECO:0000259" key="8">
    <source>
        <dbReference type="PROSITE" id="PS50110"/>
    </source>
</evidence>
<evidence type="ECO:0000256" key="2">
    <source>
        <dbReference type="ARBA" id="ARBA00023012"/>
    </source>
</evidence>
<dbReference type="SMART" id="SM00862">
    <property type="entry name" value="Trans_reg_C"/>
    <property type="match status" value="1"/>
</dbReference>
<dbReference type="InterPro" id="IPR001867">
    <property type="entry name" value="OmpR/PhoB-type_DNA-bd"/>
</dbReference>
<reference evidence="10 11" key="1">
    <citation type="submission" date="2018-01" db="EMBL/GenBank/DDBJ databases">
        <authorList>
            <person name="Gaut B.S."/>
            <person name="Morton B.R."/>
            <person name="Clegg M.T."/>
            <person name="Duvall M.R."/>
        </authorList>
    </citation>
    <scope>NUCLEOTIDE SEQUENCE [LARGE SCALE GENOMIC DNA]</scope>
    <source>
        <strain evidence="10 11">HR-AV</strain>
    </source>
</reference>
<dbReference type="OrthoDB" id="9790442at2"/>
<gene>
    <name evidence="10" type="ORF">C3K47_14795</name>
</gene>
<sequence length="231" mass="26567">MEKKKIKVAVVEDDENLRFLVASRLEKEGYTVFEAANGPDGEALILREEPEVVLLDWMLPGKQGSAVCASLRQQNFENLVIMMTAKAQDVDKIDAYNFGVSDYITKPFNMDVLVALLDNKVKFILTHDKSEVHKFHNMEHHPSIHSLITSDGKKIELTILENRILLYFLKNPSKVINRDELMQVVWGYNSDVNTRTLDMHIVRLRKKIEDNPENPQLLQTVRGIGYKFNID</sequence>
<dbReference type="SUPFAM" id="SSF46894">
    <property type="entry name" value="C-terminal effector domain of the bipartite response regulators"/>
    <property type="match status" value="1"/>
</dbReference>
<keyword evidence="5" id="KW-0804">Transcription</keyword>
<dbReference type="Pfam" id="PF00486">
    <property type="entry name" value="Trans_reg_C"/>
    <property type="match status" value="1"/>
</dbReference>
<dbReference type="Gene3D" id="3.40.50.2300">
    <property type="match status" value="1"/>
</dbReference>
<dbReference type="GO" id="GO:0006355">
    <property type="term" value="P:regulation of DNA-templated transcription"/>
    <property type="evidence" value="ECO:0007669"/>
    <property type="project" value="InterPro"/>
</dbReference>
<organism evidence="10 11">
    <name type="scientific">Solitalea longa</name>
    <dbReference type="NCBI Taxonomy" id="2079460"/>
    <lineage>
        <taxon>Bacteria</taxon>
        <taxon>Pseudomonadati</taxon>
        <taxon>Bacteroidota</taxon>
        <taxon>Sphingobacteriia</taxon>
        <taxon>Sphingobacteriales</taxon>
        <taxon>Sphingobacteriaceae</taxon>
        <taxon>Solitalea</taxon>
    </lineage>
</organism>
<dbReference type="SMART" id="SM00448">
    <property type="entry name" value="REC"/>
    <property type="match status" value="1"/>
</dbReference>
<dbReference type="Gene3D" id="1.10.10.10">
    <property type="entry name" value="Winged helix-like DNA-binding domain superfamily/Winged helix DNA-binding domain"/>
    <property type="match status" value="1"/>
</dbReference>
<evidence type="ECO:0000256" key="4">
    <source>
        <dbReference type="ARBA" id="ARBA00023125"/>
    </source>
</evidence>
<evidence type="ECO:0000256" key="3">
    <source>
        <dbReference type="ARBA" id="ARBA00023015"/>
    </source>
</evidence>
<dbReference type="InterPro" id="IPR001789">
    <property type="entry name" value="Sig_transdc_resp-reg_receiver"/>
</dbReference>
<dbReference type="InterPro" id="IPR011006">
    <property type="entry name" value="CheY-like_superfamily"/>
</dbReference>
<name>A0A2S5A0B4_9SPHI</name>
<keyword evidence="2" id="KW-0902">Two-component regulatory system</keyword>
<dbReference type="AlphaFoldDB" id="A0A2S5A0B4"/>
<dbReference type="GO" id="GO:0000156">
    <property type="term" value="F:phosphorelay response regulator activity"/>
    <property type="evidence" value="ECO:0007669"/>
    <property type="project" value="TreeGrafter"/>
</dbReference>
<proteinExistence type="predicted"/>
<feature type="domain" description="OmpR/PhoB-type" evidence="9">
    <location>
        <begin position="130"/>
        <end position="230"/>
    </location>
</feature>
<dbReference type="Pfam" id="PF00072">
    <property type="entry name" value="Response_reg"/>
    <property type="match status" value="1"/>
</dbReference>
<dbReference type="PANTHER" id="PTHR48111">
    <property type="entry name" value="REGULATOR OF RPOS"/>
    <property type="match status" value="1"/>
</dbReference>
<evidence type="ECO:0000256" key="5">
    <source>
        <dbReference type="ARBA" id="ARBA00023163"/>
    </source>
</evidence>
<comment type="caution">
    <text evidence="10">The sequence shown here is derived from an EMBL/GenBank/DDBJ whole genome shotgun (WGS) entry which is preliminary data.</text>
</comment>
<dbReference type="EMBL" id="PQVF01000010">
    <property type="protein sequence ID" value="POY35682.1"/>
    <property type="molecule type" value="Genomic_DNA"/>
</dbReference>
<dbReference type="PROSITE" id="PS50110">
    <property type="entry name" value="RESPONSE_REGULATORY"/>
    <property type="match status" value="1"/>
</dbReference>
<evidence type="ECO:0000313" key="10">
    <source>
        <dbReference type="EMBL" id="POY35682.1"/>
    </source>
</evidence>
<dbReference type="RefSeq" id="WP_103789955.1">
    <property type="nucleotide sequence ID" value="NZ_PQVF01000010.1"/>
</dbReference>
<evidence type="ECO:0000256" key="1">
    <source>
        <dbReference type="ARBA" id="ARBA00022553"/>
    </source>
</evidence>
<protein>
    <submittedName>
        <fullName evidence="10">DNA-binding response regulator</fullName>
    </submittedName>
</protein>
<evidence type="ECO:0000313" key="11">
    <source>
        <dbReference type="Proteomes" id="UP000236893"/>
    </source>
</evidence>
<dbReference type="InterPro" id="IPR036388">
    <property type="entry name" value="WH-like_DNA-bd_sf"/>
</dbReference>